<accession>A0A137RI51</accession>
<dbReference type="EMBL" id="JRWG01000004">
    <property type="protein sequence ID" value="KXN99164.1"/>
    <property type="molecule type" value="Genomic_DNA"/>
</dbReference>
<keyword evidence="2" id="KW-1185">Reference proteome</keyword>
<evidence type="ECO:0000313" key="1">
    <source>
        <dbReference type="EMBL" id="KXN99164.1"/>
    </source>
</evidence>
<organism evidence="1 2">
    <name type="scientific">Aequorivita aquimaris</name>
    <dbReference type="NCBI Taxonomy" id="1548749"/>
    <lineage>
        <taxon>Bacteria</taxon>
        <taxon>Pseudomonadati</taxon>
        <taxon>Bacteroidota</taxon>
        <taxon>Flavobacteriia</taxon>
        <taxon>Flavobacteriales</taxon>
        <taxon>Flavobacteriaceae</taxon>
        <taxon>Aequorivita</taxon>
    </lineage>
</organism>
<reference evidence="1 2" key="2">
    <citation type="journal article" date="2016" name="Int. J. Syst. Evol. Microbiol.">
        <title>Vitellibacter aquimaris sp. nov., a marine bacterium isolated from seawater.</title>
        <authorList>
            <person name="Thevarajoo S."/>
            <person name="Selvaratnam C."/>
            <person name="Goh K.M."/>
            <person name="Hong K.W."/>
            <person name="Chan X.Y."/>
            <person name="Chan K.G."/>
            <person name="Chong C.S."/>
        </authorList>
    </citation>
    <scope>NUCLEOTIDE SEQUENCE [LARGE SCALE GENOMIC DNA]</scope>
    <source>
        <strain evidence="1 2">D-24</strain>
    </source>
</reference>
<dbReference type="OrthoDB" id="659133at2"/>
<dbReference type="Proteomes" id="UP000070138">
    <property type="component" value="Unassembled WGS sequence"/>
</dbReference>
<dbReference type="PATRIC" id="fig|1548749.3.peg.1580"/>
<dbReference type="AlphaFoldDB" id="A0A137RI51"/>
<proteinExistence type="predicted"/>
<evidence type="ECO:0000313" key="2">
    <source>
        <dbReference type="Proteomes" id="UP000070138"/>
    </source>
</evidence>
<gene>
    <name evidence="1" type="ORF">LS48_07480</name>
</gene>
<dbReference type="STRING" id="1548749.LS48_07480"/>
<sequence>MLLLPFLALSQNSTEYAVFENDVLTPNPTQISQFERGITAHNKKYHGDGPHGVRVYWISNGPRTGRYVWVMGPFPWSSMDHGPAQKEGHDADWRDNVSPYLMPGSGFESSYWKFNADMSRFPKDFTIKNMAVDMWDIKRGKYKEAMALVKKVHDVYAAKSPNETFGIYTNEFPSTKEGKDLAVISFFDKSAWLGEDHSIAKKYDEMNGTGSWDQFLKDWMDVTNGGETEIWMYVPELSGISGDVKAAARN</sequence>
<name>A0A137RI51_9FLAO</name>
<reference evidence="2" key="1">
    <citation type="submission" date="2014-10" db="EMBL/GenBank/DDBJ databases">
        <title>Genome sequencing of Vitellibacter sp. D-24.</title>
        <authorList>
            <person name="Thevarajoo S."/>
            <person name="Selvaratnam C."/>
            <person name="Goh K.M."/>
            <person name="Chong C.S."/>
        </authorList>
    </citation>
    <scope>NUCLEOTIDE SEQUENCE [LARGE SCALE GENOMIC DNA]</scope>
    <source>
        <strain evidence="2">D-24</strain>
    </source>
</reference>
<comment type="caution">
    <text evidence="1">The sequence shown here is derived from an EMBL/GenBank/DDBJ whole genome shotgun (WGS) entry which is preliminary data.</text>
</comment>
<protein>
    <submittedName>
        <fullName evidence="1">Uncharacterized protein</fullName>
    </submittedName>
</protein>